<name>A0ABW0YJ02_9BACI</name>
<keyword evidence="2" id="KW-1185">Reference proteome</keyword>
<dbReference type="RefSeq" id="WP_385938167.1">
    <property type="nucleotide sequence ID" value="NZ_JBHSOZ010000002.1"/>
</dbReference>
<proteinExistence type="predicted"/>
<dbReference type="InterPro" id="IPR026988">
    <property type="entry name" value="YaaC-like"/>
</dbReference>
<dbReference type="Proteomes" id="UP001596142">
    <property type="component" value="Unassembled WGS sequence"/>
</dbReference>
<gene>
    <name evidence="1" type="ORF">ACFPU1_02555</name>
</gene>
<comment type="caution">
    <text evidence="1">The sequence shown here is derived from an EMBL/GenBank/DDBJ whole genome shotgun (WGS) entry which is preliminary data.</text>
</comment>
<dbReference type="Pfam" id="PF14175">
    <property type="entry name" value="YaaC"/>
    <property type="match status" value="1"/>
</dbReference>
<reference evidence="2" key="1">
    <citation type="journal article" date="2019" name="Int. J. Syst. Evol. Microbiol.">
        <title>The Global Catalogue of Microorganisms (GCM) 10K type strain sequencing project: providing services to taxonomists for standard genome sequencing and annotation.</title>
        <authorList>
            <consortium name="The Broad Institute Genomics Platform"/>
            <consortium name="The Broad Institute Genome Sequencing Center for Infectious Disease"/>
            <person name="Wu L."/>
            <person name="Ma J."/>
        </authorList>
    </citation>
    <scope>NUCLEOTIDE SEQUENCE [LARGE SCALE GENOMIC DNA]</scope>
    <source>
        <strain evidence="2">CECT 7184</strain>
    </source>
</reference>
<protein>
    <submittedName>
        <fullName evidence="1">YaaC family protein</fullName>
    </submittedName>
</protein>
<accession>A0ABW0YJ02</accession>
<evidence type="ECO:0000313" key="1">
    <source>
        <dbReference type="EMBL" id="MFC5711656.1"/>
    </source>
</evidence>
<dbReference type="EMBL" id="JBHSOZ010000002">
    <property type="protein sequence ID" value="MFC5711656.1"/>
    <property type="molecule type" value="Genomic_DNA"/>
</dbReference>
<organism evidence="1 2">
    <name type="scientific">Thalassorhabdus alkalitolerans</name>
    <dbReference type="NCBI Taxonomy" id="2282697"/>
    <lineage>
        <taxon>Bacteria</taxon>
        <taxon>Bacillati</taxon>
        <taxon>Bacillota</taxon>
        <taxon>Bacilli</taxon>
        <taxon>Bacillales</taxon>
        <taxon>Bacillaceae</taxon>
        <taxon>Thalassorhabdus</taxon>
    </lineage>
</organism>
<sequence length="314" mass="37102">MNSLDQSFSFFLPLEGQDMLQRFLYQHYKSNSFREAKAFSYNNTTPLSHYWKLGRMLFEQADSSPLALQPLLYFYGFVDLLKGTVLLYDPHYPSSSHVLAHGVSTRKRKKRSYCFLDDEVKIQKNGLFSHTASVMFHMKHVEGEKWSMGHLLLQIPELYELFTFIHNYPPLLTVEFHPEFFEIKSQQPIGQTERENVKEWISKKEMKAVLKEEGSSVLSYSSSLIENSAFKKTLLQDHENRYYLLPDVEKHTGLHELLIHYLLLYNLSMICRYETEWWGELITHQTTSDFSFIKAYLALVREKVPFLFQPYYTP</sequence>
<evidence type="ECO:0000313" key="2">
    <source>
        <dbReference type="Proteomes" id="UP001596142"/>
    </source>
</evidence>